<dbReference type="OrthoDB" id="2668416at2759"/>
<evidence type="ECO:0000256" key="2">
    <source>
        <dbReference type="ARBA" id="ARBA00022723"/>
    </source>
</evidence>
<sequence length="347" mass="39251">MTIATRQEGQPGDEGERHDSDFELLADDESTTTNVLADDDIILVICLPYVLRTIAVGQLDGRSLRGPITEYVVVRTNFFTTLKAQRSRTVYKKTLRCSPESFDALQELLEPMYYHKYGLPGQNTQYNFDIGLDALLTYYGNGCGIDGDGIRGAAAQLGMSRTVAGVYIKRLENLLNEMMPSVIFFPDPFASDEWDALVNGFVEYGSDYADVAIVFDGTIVQTRRPRNHIIRAEFYDKSGNTSYNCLAAIDYWGKSRYCGVFSGSNSNQSMWNQSEILGSRARYLCPPGINWLADACFKMWPFLMVPLDERRGNRLTRKQRWRKLLHLGKPKRARPLCVAYMSVGELD</sequence>
<gene>
    <name evidence="4" type="ORF">PHMEG_00024817</name>
</gene>
<dbReference type="EMBL" id="NBNE01005516">
    <property type="protein sequence ID" value="OWZ03452.1"/>
    <property type="molecule type" value="Genomic_DNA"/>
</dbReference>
<keyword evidence="2" id="KW-0479">Metal-binding</keyword>
<comment type="cofactor">
    <cofactor evidence="1">
        <name>a divalent metal cation</name>
        <dbReference type="ChEBI" id="CHEBI:60240"/>
    </cofactor>
</comment>
<evidence type="ECO:0000313" key="4">
    <source>
        <dbReference type="EMBL" id="OWZ03452.1"/>
    </source>
</evidence>
<evidence type="ECO:0000256" key="1">
    <source>
        <dbReference type="ARBA" id="ARBA00001968"/>
    </source>
</evidence>
<comment type="caution">
    <text evidence="4">The sequence shown here is derived from an EMBL/GenBank/DDBJ whole genome shotgun (WGS) entry which is preliminary data.</text>
</comment>
<dbReference type="Proteomes" id="UP000198211">
    <property type="component" value="Unassembled WGS sequence"/>
</dbReference>
<dbReference type="InterPro" id="IPR027806">
    <property type="entry name" value="HARBI1_dom"/>
</dbReference>
<feature type="domain" description="DDE Tnp4" evidence="3">
    <location>
        <begin position="216"/>
        <end position="320"/>
    </location>
</feature>
<accession>A0A225VDR5</accession>
<organism evidence="4 5">
    <name type="scientific">Phytophthora megakarya</name>
    <dbReference type="NCBI Taxonomy" id="4795"/>
    <lineage>
        <taxon>Eukaryota</taxon>
        <taxon>Sar</taxon>
        <taxon>Stramenopiles</taxon>
        <taxon>Oomycota</taxon>
        <taxon>Peronosporomycetes</taxon>
        <taxon>Peronosporales</taxon>
        <taxon>Peronosporaceae</taxon>
        <taxon>Phytophthora</taxon>
    </lineage>
</organism>
<proteinExistence type="predicted"/>
<dbReference type="AlphaFoldDB" id="A0A225VDR5"/>
<evidence type="ECO:0000259" key="3">
    <source>
        <dbReference type="Pfam" id="PF13359"/>
    </source>
</evidence>
<name>A0A225VDR5_9STRA</name>
<protein>
    <recommendedName>
        <fullName evidence="3">DDE Tnp4 domain-containing protein</fullName>
    </recommendedName>
</protein>
<dbReference type="Pfam" id="PF13359">
    <property type="entry name" value="DDE_Tnp_4"/>
    <property type="match status" value="1"/>
</dbReference>
<keyword evidence="5" id="KW-1185">Reference proteome</keyword>
<dbReference type="GO" id="GO:0046872">
    <property type="term" value="F:metal ion binding"/>
    <property type="evidence" value="ECO:0007669"/>
    <property type="project" value="UniProtKB-KW"/>
</dbReference>
<evidence type="ECO:0000313" key="5">
    <source>
        <dbReference type="Proteomes" id="UP000198211"/>
    </source>
</evidence>
<reference evidence="5" key="1">
    <citation type="submission" date="2017-03" db="EMBL/GenBank/DDBJ databases">
        <title>Phytopthora megakarya and P. palmivora, two closely related causual agents of cacao black pod achieved similar genome size and gene model numbers by different mechanisms.</title>
        <authorList>
            <person name="Ali S."/>
            <person name="Shao J."/>
            <person name="Larry D.J."/>
            <person name="Kronmiller B."/>
            <person name="Shen D."/>
            <person name="Strem M.D."/>
            <person name="Melnick R.L."/>
            <person name="Guiltinan M.J."/>
            <person name="Tyler B.M."/>
            <person name="Meinhardt L.W."/>
            <person name="Bailey B.A."/>
        </authorList>
    </citation>
    <scope>NUCLEOTIDE SEQUENCE [LARGE SCALE GENOMIC DNA]</scope>
    <source>
        <strain evidence="5">zdho120</strain>
    </source>
</reference>